<organism evidence="2 3">
    <name type="scientific">Anaerosporobacter mobilis DSM 15930</name>
    <dbReference type="NCBI Taxonomy" id="1120996"/>
    <lineage>
        <taxon>Bacteria</taxon>
        <taxon>Bacillati</taxon>
        <taxon>Bacillota</taxon>
        <taxon>Clostridia</taxon>
        <taxon>Lachnospirales</taxon>
        <taxon>Lachnospiraceae</taxon>
        <taxon>Anaerosporobacter</taxon>
    </lineage>
</organism>
<dbReference type="STRING" id="1120996.SAMN02746066_01785"/>
<keyword evidence="1" id="KW-0732">Signal</keyword>
<dbReference type="PROSITE" id="PS51257">
    <property type="entry name" value="PROKAR_LIPOPROTEIN"/>
    <property type="match status" value="1"/>
</dbReference>
<proteinExistence type="predicted"/>
<dbReference type="RefSeq" id="WP_073286248.1">
    <property type="nucleotide sequence ID" value="NZ_FRCP01000009.1"/>
</dbReference>
<evidence type="ECO:0000313" key="2">
    <source>
        <dbReference type="EMBL" id="SHM38384.1"/>
    </source>
</evidence>
<evidence type="ECO:0000256" key="1">
    <source>
        <dbReference type="SAM" id="SignalP"/>
    </source>
</evidence>
<name>A0A1M7IC93_9FIRM</name>
<reference evidence="2 3" key="1">
    <citation type="submission" date="2016-11" db="EMBL/GenBank/DDBJ databases">
        <authorList>
            <person name="Jaros S."/>
            <person name="Januszkiewicz K."/>
            <person name="Wedrychowicz H."/>
        </authorList>
    </citation>
    <scope>NUCLEOTIDE SEQUENCE [LARGE SCALE GENOMIC DNA]</scope>
    <source>
        <strain evidence="2 3">DSM 15930</strain>
    </source>
</reference>
<protein>
    <recommendedName>
        <fullName evidence="4">Lipoprotein</fullName>
    </recommendedName>
</protein>
<dbReference type="Proteomes" id="UP000184038">
    <property type="component" value="Unassembled WGS sequence"/>
</dbReference>
<evidence type="ECO:0008006" key="4">
    <source>
        <dbReference type="Google" id="ProtNLM"/>
    </source>
</evidence>
<evidence type="ECO:0000313" key="3">
    <source>
        <dbReference type="Proteomes" id="UP000184038"/>
    </source>
</evidence>
<gene>
    <name evidence="2" type="ORF">SAMN02746066_01785</name>
</gene>
<sequence>MNKKIIVICLTILFFVSLTACKKETTDSIYQPLIKELKWGMGENQVIKLLDNRNDMAYKQYDYDANDDNQGNKNEGKTFLSFIEFNSPIKKFGYNARAILEFSRAGYEGLAGEGLLNCIILGYSDVTEEELLAQLKIELGDDYSENSMAPGIKSYIWKSETKMKDIPQETFDTVCTYLKYKSPNTSETILFPRVDEPVNHIVFRITKSEDRKSLTVTYYSDWEWLINYLNNTSK</sequence>
<keyword evidence="3" id="KW-1185">Reference proteome</keyword>
<dbReference type="AlphaFoldDB" id="A0A1M7IC93"/>
<accession>A0A1M7IC93</accession>
<feature type="chain" id="PRO_5039157832" description="Lipoprotein" evidence="1">
    <location>
        <begin position="23"/>
        <end position="234"/>
    </location>
</feature>
<feature type="signal peptide" evidence="1">
    <location>
        <begin position="1"/>
        <end position="22"/>
    </location>
</feature>
<dbReference type="EMBL" id="FRCP01000009">
    <property type="protein sequence ID" value="SHM38384.1"/>
    <property type="molecule type" value="Genomic_DNA"/>
</dbReference>